<evidence type="ECO:0000313" key="2">
    <source>
        <dbReference type="EMBL" id="RAK67728.1"/>
    </source>
</evidence>
<feature type="compositionally biased region" description="Basic and acidic residues" evidence="1">
    <location>
        <begin position="717"/>
        <end position="728"/>
    </location>
</feature>
<evidence type="ECO:0000256" key="1">
    <source>
        <dbReference type="SAM" id="MobiDB-lite"/>
    </source>
</evidence>
<dbReference type="Pfam" id="PF13450">
    <property type="entry name" value="NAD_binding_8"/>
    <property type="match status" value="1"/>
</dbReference>
<dbReference type="OrthoDB" id="220163at2"/>
<dbReference type="InterPro" id="IPR036188">
    <property type="entry name" value="FAD/NAD-bd_sf"/>
</dbReference>
<dbReference type="PANTHER" id="PTHR42923:SF46">
    <property type="entry name" value="AMINE OXIDASE"/>
    <property type="match status" value="1"/>
</dbReference>
<evidence type="ECO:0000313" key="3">
    <source>
        <dbReference type="Proteomes" id="UP000249524"/>
    </source>
</evidence>
<dbReference type="EMBL" id="QFYS01000002">
    <property type="protein sequence ID" value="RAK67728.1"/>
    <property type="molecule type" value="Genomic_DNA"/>
</dbReference>
<dbReference type="AlphaFoldDB" id="A0A328BRM6"/>
<dbReference type="PANTHER" id="PTHR42923">
    <property type="entry name" value="PROTOPORPHYRINOGEN OXIDASE"/>
    <property type="match status" value="1"/>
</dbReference>
<gene>
    <name evidence="2" type="ORF">DJ019_07445</name>
</gene>
<dbReference type="GO" id="GO:0016491">
    <property type="term" value="F:oxidoreductase activity"/>
    <property type="evidence" value="ECO:0007669"/>
    <property type="project" value="TreeGrafter"/>
</dbReference>
<dbReference type="InterPro" id="IPR050464">
    <property type="entry name" value="Zeta_carotene_desat/Oxidored"/>
</dbReference>
<organism evidence="2 3">
    <name type="scientific">Phenylobacterium kunshanense</name>
    <dbReference type="NCBI Taxonomy" id="1445034"/>
    <lineage>
        <taxon>Bacteria</taxon>
        <taxon>Pseudomonadati</taxon>
        <taxon>Pseudomonadota</taxon>
        <taxon>Alphaproteobacteria</taxon>
        <taxon>Caulobacterales</taxon>
        <taxon>Caulobacteraceae</taxon>
        <taxon>Phenylobacterium</taxon>
    </lineage>
</organism>
<dbReference type="Gene3D" id="3.50.50.60">
    <property type="entry name" value="FAD/NAD(P)-binding domain"/>
    <property type="match status" value="1"/>
</dbReference>
<proteinExistence type="predicted"/>
<accession>A0A328BRM6</accession>
<protein>
    <recommendedName>
        <fullName evidence="4">Amine oxidase domain-containing protein</fullName>
    </recommendedName>
</protein>
<sequence>MGKMSDATAPKKVTILGGGMGGLVTAYYLSNQPDWQKHYDITLYQLGWRLGGKCASSRGPNARIEEHGIHGFMGSYFNALPMMSELYAELGRRPDQPMATFEEAFLPSNLTMLWEWDNGALKPWPVRTPSNAIPPTDGSYYKGVGTAIEAILEEIAKMLTTAQGVPGLVGDGLKLFIDNARKSLATPLTEGPEHPLVAEIQGARKLIAGAVKAFAAAAPGMASKADDLRRALLTLDFYATLIIGTLVDNVAANGFDGLDQENWSDWLTRHGIHPATLASPIVMVTVNICYQSPNGDTSRAARMGAGCYLDWTLRSCAYMGSLIWSFGSGTGETVVAPMYEVLKRRGVKFEFFHKVDALRPTHGDRRRIGSVEMTVQATLKDPEAGYRPLIDVKGLPSWPKTPLYDQLREGEYLRATGIDLESYWNGWPDASHPHLKTPKVLHAGVDYDELVFAISLGAIPYLCKDLIAEDAAWRGMVDHLPALTTQAMQVWLSRDLYELGWAEPLNPAKNELALSGTYFCPPNGNANFPDLLKWEDWPADNMPKALWYFCGLMPDYEPPPPFTDTDYPRRQSERVKAQCIQYLQSSIGTMLPKATVRANNGLGDPMGLDFDLLVDTRDGGAQGVLRFDSQFWRANIDPTERYVSSPPGSVDYRLEAWGSGYENLTLAGDWIYTGINVGSFEGATMGGKLASYAISAYPALDTVIGYPTVPRPPGVSGRDHVPPPHLDGEVPPLRLVG</sequence>
<keyword evidence="3" id="KW-1185">Reference proteome</keyword>
<feature type="region of interest" description="Disordered" evidence="1">
    <location>
        <begin position="714"/>
        <end position="737"/>
    </location>
</feature>
<dbReference type="Proteomes" id="UP000249524">
    <property type="component" value="Unassembled WGS sequence"/>
</dbReference>
<evidence type="ECO:0008006" key="4">
    <source>
        <dbReference type="Google" id="ProtNLM"/>
    </source>
</evidence>
<reference evidence="2 3" key="1">
    <citation type="submission" date="2018-05" db="EMBL/GenBank/DDBJ databases">
        <authorList>
            <person name="Lanie J.A."/>
            <person name="Ng W.-L."/>
            <person name="Kazmierczak K.M."/>
            <person name="Andrzejewski T.M."/>
            <person name="Davidsen T.M."/>
            <person name="Wayne K.J."/>
            <person name="Tettelin H."/>
            <person name="Glass J.I."/>
            <person name="Rusch D."/>
            <person name="Podicherti R."/>
            <person name="Tsui H.-C.T."/>
            <person name="Winkler M.E."/>
        </authorList>
    </citation>
    <scope>NUCLEOTIDE SEQUENCE [LARGE SCALE GENOMIC DNA]</scope>
    <source>
        <strain evidence="2 3">BUT-10</strain>
    </source>
</reference>
<dbReference type="SUPFAM" id="SSF51905">
    <property type="entry name" value="FAD/NAD(P)-binding domain"/>
    <property type="match status" value="1"/>
</dbReference>
<comment type="caution">
    <text evidence="2">The sequence shown here is derived from an EMBL/GenBank/DDBJ whole genome shotgun (WGS) entry which is preliminary data.</text>
</comment>
<name>A0A328BRM6_9CAUL</name>